<organism evidence="1 4">
    <name type="scientific">European catfish virus</name>
    <dbReference type="NCBI Taxonomy" id="84739"/>
    <lineage>
        <taxon>Viruses</taxon>
        <taxon>Varidnaviria</taxon>
        <taxon>Bamfordvirae</taxon>
        <taxon>Nucleocytoviricota</taxon>
        <taxon>Megaviricetes</taxon>
        <taxon>Pimascovirales</taxon>
        <taxon>Pimascovirales incertae sedis</taxon>
        <taxon>Iridoviridae</taxon>
        <taxon>Alphairidovirinae</taxon>
        <taxon>Ranavirus</taxon>
        <taxon>Ranavirus perca1</taxon>
        <taxon>Epizootic haematopoietic necrosis virus</taxon>
    </lineage>
</organism>
<dbReference type="Proteomes" id="UP000149504">
    <property type="component" value="Segment"/>
</dbReference>
<dbReference type="EMBL" id="KT989884">
    <property type="protein sequence ID" value="AMZ04859.1"/>
    <property type="molecule type" value="Genomic_DNA"/>
</dbReference>
<evidence type="ECO:0000313" key="4">
    <source>
        <dbReference type="Proteomes" id="UP000118593"/>
    </source>
</evidence>
<evidence type="ECO:0000313" key="3">
    <source>
        <dbReference type="EMBL" id="AMZ04995.1"/>
    </source>
</evidence>
<evidence type="ECO:0000313" key="5">
    <source>
        <dbReference type="Proteomes" id="UP000149128"/>
    </source>
</evidence>
<gene>
    <name evidence="1" type="primary">30L</name>
</gene>
<evidence type="ECO:0000313" key="2">
    <source>
        <dbReference type="EMBL" id="AMZ04859.1"/>
    </source>
</evidence>
<dbReference type="EMBL" id="JQ724856">
    <property type="protein sequence ID" value="AFJ52313.1"/>
    <property type="molecule type" value="Genomic_DNA"/>
</dbReference>
<sequence length="61" mass="7373">MLLHLILVLKVSYDKVSYDKVNYSGRVKYLKMLYHIFTLLKVLERVKYLKMLHLILVLESF</sequence>
<reference evidence="2" key="3">
    <citation type="journal article" date="2016" name="Infect. Genet. Evol.">
        <title>Whole genome sequencing and phylogenetic characterization of brown bullhead (Ameiurus nebulosus) origin ranavirus strains from independent disease outbreaks.</title>
        <authorList>
            <person name="Feher E."/>
            <person name="Doszpoly A."/>
            <person name="Horvath B."/>
            <person name="Marton S."/>
            <person name="Forro B."/>
            <person name="Farkas S.L."/>
            <person name="Banyai K."/>
            <person name="Juhasz T."/>
        </authorList>
    </citation>
    <scope>NUCLEOTIDE SEQUENCE</scope>
    <source>
        <strain evidence="2">13051/2012</strain>
        <strain evidence="3">14612/2012</strain>
    </source>
</reference>
<proteinExistence type="predicted"/>
<dbReference type="Proteomes" id="UP000118593">
    <property type="component" value="Segment"/>
</dbReference>
<accession>I2BFL0</accession>
<dbReference type="GeneID" id="12977979"/>
<dbReference type="Proteomes" id="UP000149128">
    <property type="component" value="Segment"/>
</dbReference>
<evidence type="ECO:0000313" key="1">
    <source>
        <dbReference type="EMBL" id="AFJ52313.1"/>
    </source>
</evidence>
<evidence type="ECO:0000313" key="6">
    <source>
        <dbReference type="Proteomes" id="UP000149504"/>
    </source>
</evidence>
<reference evidence="1 4" key="1">
    <citation type="journal article" date="2012" name="J. Virol.">
        <title>Complete genome sequence of European sheatfish virus.</title>
        <authorList>
            <person name="Lopez-Bueno A."/>
            <person name="Mavian C."/>
            <person name="Alcami A."/>
            <person name="Alejo A."/>
        </authorList>
    </citation>
    <scope>NUCLEOTIDE SEQUENCE [LARGE SCALE GENOMIC DNA]</scope>
    <source>
        <strain evidence="1">Valdeolmos</strain>
    </source>
</reference>
<dbReference type="RefSeq" id="YP_006347621.1">
    <property type="nucleotide sequence ID" value="NC_017940.1"/>
</dbReference>
<name>I2BFL0_9VIRU</name>
<dbReference type="KEGG" id="vg:12977979"/>
<reference evidence="5 6" key="2">
    <citation type="submission" date="2015-11" db="EMBL/GenBank/DDBJ databases">
        <authorList>
            <person name="Horvath B."/>
        </authorList>
    </citation>
    <scope>NUCLEOTIDE SEQUENCE [LARGE SCALE GENOMIC DNA]</scope>
</reference>
<protein>
    <submittedName>
        <fullName evidence="1">Uncharacterized protein</fullName>
    </submittedName>
</protein>
<dbReference type="EMBL" id="KT989885">
    <property type="protein sequence ID" value="AMZ04995.1"/>
    <property type="molecule type" value="Genomic_DNA"/>
</dbReference>